<evidence type="ECO:0000313" key="3">
    <source>
        <dbReference type="Proteomes" id="UP000186997"/>
    </source>
</evidence>
<proteinExistence type="predicted"/>
<evidence type="ECO:0000256" key="1">
    <source>
        <dbReference type="SAM" id="Phobius"/>
    </source>
</evidence>
<dbReference type="EMBL" id="FTPR01000001">
    <property type="protein sequence ID" value="SIT84040.1"/>
    <property type="molecule type" value="Genomic_DNA"/>
</dbReference>
<dbReference type="RefSeq" id="WP_207552141.1">
    <property type="nucleotide sequence ID" value="NZ_FTPR01000001.1"/>
</dbReference>
<keyword evidence="3" id="KW-1185">Reference proteome</keyword>
<keyword evidence="1" id="KW-0812">Transmembrane</keyword>
<gene>
    <name evidence="2" type="ORF">SAMN05421665_1778</name>
</gene>
<name>A0A1R3WZQ4_9RHOB</name>
<keyword evidence="1" id="KW-0472">Membrane</keyword>
<feature type="transmembrane region" description="Helical" evidence="1">
    <location>
        <begin position="61"/>
        <end position="78"/>
    </location>
</feature>
<dbReference type="InterPro" id="IPR032531">
    <property type="entry name" value="DUF4956"/>
</dbReference>
<evidence type="ECO:0000313" key="2">
    <source>
        <dbReference type="EMBL" id="SIT84040.1"/>
    </source>
</evidence>
<keyword evidence="1" id="KW-1133">Transmembrane helix</keyword>
<sequence length="195" mass="21565">MTPTDPLIELAIRFAINATAMLCLMFGMFYRRYRDKELATTAAMFNIFAFSVLTILSSVEFSIAAGFGLFAILALFSLRSETISKIEISYFFGSIAIAVICSVLGTGLGLVAMIVAFVLVAAWLLDHPNILESADSAKLTLDRIEAHMLADPVQMRADLSKRLGVEVMNFQVIELNYVNDLARLNVFYRTEGTTK</sequence>
<protein>
    <recommendedName>
        <fullName evidence="4">DUF4956 domain-containing protein</fullName>
    </recommendedName>
</protein>
<dbReference type="Proteomes" id="UP000186997">
    <property type="component" value="Unassembled WGS sequence"/>
</dbReference>
<feature type="transmembrane region" description="Helical" evidence="1">
    <location>
        <begin position="12"/>
        <end position="30"/>
    </location>
</feature>
<reference evidence="3" key="1">
    <citation type="submission" date="2017-01" db="EMBL/GenBank/DDBJ databases">
        <authorList>
            <person name="Varghese N."/>
            <person name="Submissions S."/>
        </authorList>
    </citation>
    <scope>NUCLEOTIDE SEQUENCE [LARGE SCALE GENOMIC DNA]</scope>
    <source>
        <strain evidence="3">DSM 29591</strain>
    </source>
</reference>
<accession>A0A1R3WZQ4</accession>
<dbReference type="STRING" id="287098.SAMN05421665_1778"/>
<dbReference type="Pfam" id="PF16316">
    <property type="entry name" value="DUF4956"/>
    <property type="match status" value="1"/>
</dbReference>
<feature type="transmembrane region" description="Helical" evidence="1">
    <location>
        <begin position="37"/>
        <end position="55"/>
    </location>
</feature>
<evidence type="ECO:0008006" key="4">
    <source>
        <dbReference type="Google" id="ProtNLM"/>
    </source>
</evidence>
<organism evidence="2 3">
    <name type="scientific">Yoonia rosea</name>
    <dbReference type="NCBI Taxonomy" id="287098"/>
    <lineage>
        <taxon>Bacteria</taxon>
        <taxon>Pseudomonadati</taxon>
        <taxon>Pseudomonadota</taxon>
        <taxon>Alphaproteobacteria</taxon>
        <taxon>Rhodobacterales</taxon>
        <taxon>Paracoccaceae</taxon>
        <taxon>Yoonia</taxon>
    </lineage>
</organism>
<dbReference type="AlphaFoldDB" id="A0A1R3WZQ4"/>
<feature type="transmembrane region" description="Helical" evidence="1">
    <location>
        <begin position="90"/>
        <end position="123"/>
    </location>
</feature>